<keyword evidence="1" id="KW-1185">Reference proteome</keyword>
<gene>
    <name evidence="2" type="primary">LOC142169063</name>
</gene>
<evidence type="ECO:0000313" key="1">
    <source>
        <dbReference type="Proteomes" id="UP000790787"/>
    </source>
</evidence>
<name>A0AC58SN13_TOBAC</name>
<dbReference type="RefSeq" id="XP_075086364.1">
    <property type="nucleotide sequence ID" value="XM_075230263.1"/>
</dbReference>
<accession>A0AC58SN13</accession>
<organism evidence="1 2">
    <name type="scientific">Nicotiana tabacum</name>
    <name type="common">Common tobacco</name>
    <dbReference type="NCBI Taxonomy" id="4097"/>
    <lineage>
        <taxon>Eukaryota</taxon>
        <taxon>Viridiplantae</taxon>
        <taxon>Streptophyta</taxon>
        <taxon>Embryophyta</taxon>
        <taxon>Tracheophyta</taxon>
        <taxon>Spermatophyta</taxon>
        <taxon>Magnoliopsida</taxon>
        <taxon>eudicotyledons</taxon>
        <taxon>Gunneridae</taxon>
        <taxon>Pentapetalae</taxon>
        <taxon>asterids</taxon>
        <taxon>lamiids</taxon>
        <taxon>Solanales</taxon>
        <taxon>Solanaceae</taxon>
        <taxon>Nicotianoideae</taxon>
        <taxon>Nicotianeae</taxon>
        <taxon>Nicotiana</taxon>
    </lineage>
</organism>
<reference evidence="1" key="1">
    <citation type="journal article" date="2014" name="Nat. Commun.">
        <title>The tobacco genome sequence and its comparison with those of tomato and potato.</title>
        <authorList>
            <person name="Sierro N."/>
            <person name="Battey J.N."/>
            <person name="Ouadi S."/>
            <person name="Bakaher N."/>
            <person name="Bovet L."/>
            <person name="Willig A."/>
            <person name="Goepfert S."/>
            <person name="Peitsch M.C."/>
            <person name="Ivanov N.V."/>
        </authorList>
    </citation>
    <scope>NUCLEOTIDE SEQUENCE [LARGE SCALE GENOMIC DNA]</scope>
</reference>
<protein>
    <submittedName>
        <fullName evidence="2">Uncharacterized protein LOC142169063</fullName>
    </submittedName>
</protein>
<reference evidence="2" key="2">
    <citation type="submission" date="2025-08" db="UniProtKB">
        <authorList>
            <consortium name="RefSeq"/>
        </authorList>
    </citation>
    <scope>IDENTIFICATION</scope>
    <source>
        <tissue evidence="2">Leaf</tissue>
    </source>
</reference>
<dbReference type="Proteomes" id="UP000790787">
    <property type="component" value="Chromosome 14"/>
</dbReference>
<evidence type="ECO:0000313" key="2">
    <source>
        <dbReference type="RefSeq" id="XP_075086364.1"/>
    </source>
</evidence>
<proteinExistence type="predicted"/>
<sequence>MFRLDNGSECFNNTCKDLFQLHGIVHQLSFPYTPQRNGVVERRHRHILETVRAIRFQGHLLIRYWEHCIDTVVYIINKIPSFVLAHISLYEFVFGKAPSLTHLRQELPSSTEYDNIVTTSNSPTIPLAEETRKLARVFKPPIWLKDYVRPDKMKSGGLTEEVYMIIPQGFNGSSDKSAVCKLLKSLYRLKQVPRQWNLKLTSALVAAGFQQSHLDYSLFIRKTADHMVVVYVYDLLIIGDSITLIQ</sequence>